<evidence type="ECO:0000256" key="7">
    <source>
        <dbReference type="ARBA" id="ARBA00023027"/>
    </source>
</evidence>
<dbReference type="GO" id="GO:0016726">
    <property type="term" value="F:oxidoreductase activity, acting on CH or CH2 groups, NAD or NADP as acceptor"/>
    <property type="evidence" value="ECO:0007669"/>
    <property type="project" value="UniProtKB-UniRule"/>
</dbReference>
<comment type="caution">
    <text evidence="13">Was originally thought to be a dihydrodipicolinate reductase (DHDPR), catalyzing the conversion of dihydrodipicolinate to tetrahydrodipicolinate. However, it was shown in E.coli that the substrate of the enzymatic reaction is not dihydrodipicolinate (DHDP) but in fact (2S,4S)-4-hydroxy-2,3,4,5-tetrahydrodipicolinic acid (HTPA), the product released by the DapA-catalyzed reaction.</text>
</comment>
<keyword evidence="8 13" id="KW-0457">Lysine biosynthesis</keyword>
<feature type="binding site" evidence="13">
    <location>
        <position position="41"/>
    </location>
    <ligand>
        <name>NADP(+)</name>
        <dbReference type="ChEBI" id="CHEBI:58349"/>
    </ligand>
</feature>
<dbReference type="InterPro" id="IPR036291">
    <property type="entry name" value="NAD(P)-bd_dom_sf"/>
</dbReference>
<dbReference type="InterPro" id="IPR023940">
    <property type="entry name" value="DHDPR_bac"/>
</dbReference>
<keyword evidence="4 13" id="KW-0521">NADP</keyword>
<dbReference type="GO" id="GO:0008839">
    <property type="term" value="F:4-hydroxy-tetrahydrodipicolinate reductase"/>
    <property type="evidence" value="ECO:0007669"/>
    <property type="project" value="UniProtKB-UniRule"/>
</dbReference>
<comment type="caution">
    <text evidence="16">The sequence shown here is derived from an EMBL/GenBank/DDBJ whole genome shotgun (WGS) entry which is preliminary data.</text>
</comment>
<keyword evidence="7 13" id="KW-0520">NAD</keyword>
<keyword evidence="17" id="KW-1185">Reference proteome</keyword>
<evidence type="ECO:0000256" key="9">
    <source>
        <dbReference type="ARBA" id="ARBA00037922"/>
    </source>
</evidence>
<dbReference type="FunFam" id="3.30.360.10:FF:000004">
    <property type="entry name" value="4-hydroxy-tetrahydrodipicolinate reductase"/>
    <property type="match status" value="1"/>
</dbReference>
<feature type="active site" description="Proton donor" evidence="13">
    <location>
        <position position="154"/>
    </location>
</feature>
<feature type="domain" description="Dihydrodipicolinate reductase N-terminal" evidence="14">
    <location>
        <begin position="7"/>
        <end position="119"/>
    </location>
</feature>
<evidence type="ECO:0000256" key="11">
    <source>
        <dbReference type="ARBA" id="ARBA00049080"/>
    </source>
</evidence>
<dbReference type="InterPro" id="IPR022663">
    <property type="entry name" value="DapB_C"/>
</dbReference>
<evidence type="ECO:0000313" key="16">
    <source>
        <dbReference type="EMBL" id="OUI78694.1"/>
    </source>
</evidence>
<comment type="subunit">
    <text evidence="13">Homotetramer.</text>
</comment>
<feature type="binding site" evidence="13">
    <location>
        <begin position="92"/>
        <end position="94"/>
    </location>
    <ligand>
        <name>NAD(+)</name>
        <dbReference type="ChEBI" id="CHEBI:57540"/>
    </ligand>
</feature>
<organism evidence="16 17">
    <name type="scientific">Commensalibacter intestini</name>
    <dbReference type="NCBI Taxonomy" id="479936"/>
    <lineage>
        <taxon>Bacteria</taxon>
        <taxon>Pseudomonadati</taxon>
        <taxon>Pseudomonadota</taxon>
        <taxon>Alphaproteobacteria</taxon>
        <taxon>Acetobacterales</taxon>
        <taxon>Acetobacteraceae</taxon>
    </lineage>
</organism>
<evidence type="ECO:0000256" key="6">
    <source>
        <dbReference type="ARBA" id="ARBA00023002"/>
    </source>
</evidence>
<evidence type="ECO:0000259" key="15">
    <source>
        <dbReference type="Pfam" id="PF05173"/>
    </source>
</evidence>
<protein>
    <recommendedName>
        <fullName evidence="10 13">4-hydroxy-tetrahydrodipicolinate reductase</fullName>
        <shortName evidence="13">HTPA reductase</shortName>
        <ecNumber evidence="10 13">1.17.1.8</ecNumber>
    </recommendedName>
</protein>
<evidence type="ECO:0000256" key="3">
    <source>
        <dbReference type="ARBA" id="ARBA00022605"/>
    </source>
</evidence>
<feature type="domain" description="Dihydrodipicolinate reductase C-terminal" evidence="15">
    <location>
        <begin position="122"/>
        <end position="259"/>
    </location>
</feature>
<dbReference type="Pfam" id="PF01113">
    <property type="entry name" value="DapB_N"/>
    <property type="match status" value="1"/>
</dbReference>
<feature type="active site" description="Proton donor/acceptor" evidence="13">
    <location>
        <position position="150"/>
    </location>
</feature>
<dbReference type="SUPFAM" id="SSF51735">
    <property type="entry name" value="NAD(P)-binding Rossmann-fold domains"/>
    <property type="match status" value="1"/>
</dbReference>
<name>A0A251ZVJ8_9PROT</name>
<evidence type="ECO:0000256" key="13">
    <source>
        <dbReference type="HAMAP-Rule" id="MF_00102"/>
    </source>
</evidence>
<dbReference type="PANTHER" id="PTHR20836:SF0">
    <property type="entry name" value="4-HYDROXY-TETRAHYDRODIPICOLINATE REDUCTASE 1, CHLOROPLASTIC-RELATED"/>
    <property type="match status" value="1"/>
</dbReference>
<comment type="catalytic activity">
    <reaction evidence="11 13">
        <text>(S)-2,3,4,5-tetrahydrodipicolinate + NADP(+) + H2O = (2S,4S)-4-hydroxy-2,3,4,5-tetrahydrodipicolinate + NADPH + H(+)</text>
        <dbReference type="Rhea" id="RHEA:35331"/>
        <dbReference type="ChEBI" id="CHEBI:15377"/>
        <dbReference type="ChEBI" id="CHEBI:15378"/>
        <dbReference type="ChEBI" id="CHEBI:16845"/>
        <dbReference type="ChEBI" id="CHEBI:57783"/>
        <dbReference type="ChEBI" id="CHEBI:58349"/>
        <dbReference type="ChEBI" id="CHEBI:67139"/>
        <dbReference type="EC" id="1.17.1.8"/>
    </reaction>
</comment>
<comment type="caution">
    <text evidence="13">Lacks conserved residue(s) required for the propagation of feature annotation.</text>
</comment>
<dbReference type="GO" id="GO:0009089">
    <property type="term" value="P:lysine biosynthetic process via diaminopimelate"/>
    <property type="evidence" value="ECO:0007669"/>
    <property type="project" value="UniProtKB-UniRule"/>
</dbReference>
<dbReference type="Proteomes" id="UP000194946">
    <property type="component" value="Unassembled WGS sequence"/>
</dbReference>
<dbReference type="GO" id="GO:0051287">
    <property type="term" value="F:NAD binding"/>
    <property type="evidence" value="ECO:0007669"/>
    <property type="project" value="UniProtKB-UniRule"/>
</dbReference>
<dbReference type="GO" id="GO:0019877">
    <property type="term" value="P:diaminopimelate biosynthetic process"/>
    <property type="evidence" value="ECO:0007669"/>
    <property type="project" value="UniProtKB-UniRule"/>
</dbReference>
<keyword evidence="6 13" id="KW-0560">Oxidoreductase</keyword>
<dbReference type="InterPro" id="IPR022664">
    <property type="entry name" value="DapB_N_CS"/>
</dbReference>
<evidence type="ECO:0000256" key="1">
    <source>
        <dbReference type="ARBA" id="ARBA00006642"/>
    </source>
</evidence>
<dbReference type="InterPro" id="IPR000846">
    <property type="entry name" value="DapB_N"/>
</dbReference>
<dbReference type="Pfam" id="PF05173">
    <property type="entry name" value="DapB_C"/>
    <property type="match status" value="1"/>
</dbReference>
<comment type="pathway">
    <text evidence="9 13">Amino-acid biosynthesis; L-lysine biosynthesis via DAP pathway; (S)-tetrahydrodipicolinate from L-aspartate: step 4/4.</text>
</comment>
<dbReference type="Gene3D" id="3.40.50.720">
    <property type="entry name" value="NAD(P)-binding Rossmann-like Domain"/>
    <property type="match status" value="1"/>
</dbReference>
<dbReference type="EMBL" id="JOPB01000005">
    <property type="protein sequence ID" value="OUI78694.1"/>
    <property type="molecule type" value="Genomic_DNA"/>
</dbReference>
<dbReference type="GO" id="GO:0005737">
    <property type="term" value="C:cytoplasm"/>
    <property type="evidence" value="ECO:0007669"/>
    <property type="project" value="UniProtKB-SubCell"/>
</dbReference>
<evidence type="ECO:0000256" key="4">
    <source>
        <dbReference type="ARBA" id="ARBA00022857"/>
    </source>
</evidence>
<feature type="binding site" evidence="13">
    <location>
        <begin position="116"/>
        <end position="119"/>
    </location>
    <ligand>
        <name>NAD(+)</name>
        <dbReference type="ChEBI" id="CHEBI:57540"/>
    </ligand>
</feature>
<evidence type="ECO:0000256" key="12">
    <source>
        <dbReference type="ARBA" id="ARBA00049396"/>
    </source>
</evidence>
<keyword evidence="3 13" id="KW-0028">Amino-acid biosynthesis</keyword>
<dbReference type="EC" id="1.17.1.8" evidence="10 13"/>
<evidence type="ECO:0000259" key="14">
    <source>
        <dbReference type="Pfam" id="PF01113"/>
    </source>
</evidence>
<evidence type="ECO:0000256" key="5">
    <source>
        <dbReference type="ARBA" id="ARBA00022915"/>
    </source>
</evidence>
<dbReference type="Gene3D" id="3.30.360.10">
    <property type="entry name" value="Dihydrodipicolinate Reductase, domain 2"/>
    <property type="match status" value="1"/>
</dbReference>
<evidence type="ECO:0000256" key="2">
    <source>
        <dbReference type="ARBA" id="ARBA00022490"/>
    </source>
</evidence>
<dbReference type="SUPFAM" id="SSF55347">
    <property type="entry name" value="Glyceraldehyde-3-phosphate dehydrogenase-like, C-terminal domain"/>
    <property type="match status" value="1"/>
</dbReference>
<dbReference type="PANTHER" id="PTHR20836">
    <property type="entry name" value="DIHYDRODIPICOLINATE REDUCTASE"/>
    <property type="match status" value="1"/>
</dbReference>
<dbReference type="AlphaFoldDB" id="A0A251ZVJ8"/>
<sequence>MTSSPLRIGIAGITGRVGRLLVEEVRLQDNAVLSGGTSLSKDIQNLSDGIKIYENFEELVKASDVIIDFTNAATTATHAKALKHSNVAWVLGTTGVSEEAQKLVQETAKTTAVIQAANFSPGVTLMIRLASELGKALPSSQYDAEIVETHHRQKVDAPSGTALAIGEAIAEARNVQLKDVKESGRDGVTGARKEGAIGFAALRGGQIVGEHSAIFLADVEEISITHKAFDRRIFAKGAVRSAFWSVGKPAGLYGMTHVLGLDPVQ</sequence>
<reference evidence="17" key="1">
    <citation type="submission" date="2014-06" db="EMBL/GenBank/DDBJ databases">
        <authorList>
            <person name="Winans N.J."/>
            <person name="Newell P.D."/>
            <person name="Douglas A.E."/>
        </authorList>
    </citation>
    <scope>NUCLEOTIDE SEQUENCE [LARGE SCALE GENOMIC DNA]</scope>
    <source>
        <strain evidence="17">DmL_052</strain>
    </source>
</reference>
<feature type="binding site" evidence="13">
    <location>
        <begin position="160"/>
        <end position="161"/>
    </location>
    <ligand>
        <name>(S)-2,3,4,5-tetrahydrodipicolinate</name>
        <dbReference type="ChEBI" id="CHEBI:16845"/>
    </ligand>
</feature>
<feature type="binding site" evidence="13">
    <location>
        <begin position="12"/>
        <end position="17"/>
    </location>
    <ligand>
        <name>NAD(+)</name>
        <dbReference type="ChEBI" id="CHEBI:57540"/>
    </ligand>
</feature>
<dbReference type="PROSITE" id="PS01298">
    <property type="entry name" value="DAPB"/>
    <property type="match status" value="1"/>
</dbReference>
<comment type="catalytic activity">
    <reaction evidence="12 13">
        <text>(S)-2,3,4,5-tetrahydrodipicolinate + NAD(+) + H2O = (2S,4S)-4-hydroxy-2,3,4,5-tetrahydrodipicolinate + NADH + H(+)</text>
        <dbReference type="Rhea" id="RHEA:35323"/>
        <dbReference type="ChEBI" id="CHEBI:15377"/>
        <dbReference type="ChEBI" id="CHEBI:15378"/>
        <dbReference type="ChEBI" id="CHEBI:16845"/>
        <dbReference type="ChEBI" id="CHEBI:57540"/>
        <dbReference type="ChEBI" id="CHEBI:57945"/>
        <dbReference type="ChEBI" id="CHEBI:67139"/>
        <dbReference type="EC" id="1.17.1.8"/>
    </reaction>
</comment>
<dbReference type="UniPathway" id="UPA00034">
    <property type="reaction ID" value="UER00018"/>
</dbReference>
<dbReference type="NCBIfam" id="TIGR00036">
    <property type="entry name" value="dapB"/>
    <property type="match status" value="1"/>
</dbReference>
<accession>A0A251ZVJ8</accession>
<dbReference type="RefSeq" id="WP_086632141.1">
    <property type="nucleotide sequence ID" value="NZ_JOPB01000005.1"/>
</dbReference>
<evidence type="ECO:0000256" key="10">
    <source>
        <dbReference type="ARBA" id="ARBA00038983"/>
    </source>
</evidence>
<proteinExistence type="inferred from homology"/>
<feature type="binding site" evidence="13">
    <location>
        <position position="151"/>
    </location>
    <ligand>
        <name>(S)-2,3,4,5-tetrahydrodipicolinate</name>
        <dbReference type="ChEBI" id="CHEBI:16845"/>
    </ligand>
</feature>
<comment type="subcellular location">
    <subcellularLocation>
        <location evidence="13">Cytoplasm</location>
    </subcellularLocation>
</comment>
<gene>
    <name evidence="13" type="primary">dapB</name>
    <name evidence="16" type="ORF">HK18_07355</name>
</gene>
<dbReference type="HAMAP" id="MF_00102">
    <property type="entry name" value="DapB"/>
    <property type="match status" value="1"/>
</dbReference>
<evidence type="ECO:0000256" key="8">
    <source>
        <dbReference type="ARBA" id="ARBA00023154"/>
    </source>
</evidence>
<keyword evidence="5 13" id="KW-0220">Diaminopimelate biosynthesis</keyword>
<evidence type="ECO:0000313" key="17">
    <source>
        <dbReference type="Proteomes" id="UP000194946"/>
    </source>
</evidence>
<keyword evidence="2 13" id="KW-0963">Cytoplasm</keyword>
<dbReference type="GO" id="GO:0050661">
    <property type="term" value="F:NADP binding"/>
    <property type="evidence" value="ECO:0007669"/>
    <property type="project" value="UniProtKB-UniRule"/>
</dbReference>
<dbReference type="PIRSF" id="PIRSF000161">
    <property type="entry name" value="DHPR"/>
    <property type="match status" value="1"/>
</dbReference>
<comment type="function">
    <text evidence="13">Catalyzes the conversion of 4-hydroxy-tetrahydrodipicolinate (HTPA) to tetrahydrodipicolinate.</text>
</comment>
<comment type="similarity">
    <text evidence="1 13">Belongs to the DapB family.</text>
</comment>